<accession>A0AAD6TMF7</accession>
<gene>
    <name evidence="2" type="ORF">B0H15DRAFT_966299</name>
</gene>
<feature type="compositionally biased region" description="Low complexity" evidence="1">
    <location>
        <begin position="50"/>
        <end position="61"/>
    </location>
</feature>
<dbReference type="EMBL" id="JARJCN010000128">
    <property type="protein sequence ID" value="KAJ7070450.1"/>
    <property type="molecule type" value="Genomic_DNA"/>
</dbReference>
<feature type="region of interest" description="Disordered" evidence="1">
    <location>
        <begin position="1"/>
        <end position="61"/>
    </location>
</feature>
<name>A0AAD6TMF7_9AGAR</name>
<sequence>MSTPAPPQLEPHAEAPTPAYTPAPAPPAVYQAQEPQKPYEYAPQPPQPPQGYKEPLPQGYAAQPQMMNPAQAGEMYRAQLFAQCAQGIHQPSTKYGMCGIITAVLCFPCGLIALFIDTEQKCDRCGIKLDQS</sequence>
<feature type="compositionally biased region" description="Low complexity" evidence="1">
    <location>
        <begin position="28"/>
        <end position="42"/>
    </location>
</feature>
<reference evidence="2" key="1">
    <citation type="submission" date="2023-03" db="EMBL/GenBank/DDBJ databases">
        <title>Massive genome expansion in bonnet fungi (Mycena s.s.) driven by repeated elements and novel gene families across ecological guilds.</title>
        <authorList>
            <consortium name="Lawrence Berkeley National Laboratory"/>
            <person name="Harder C.B."/>
            <person name="Miyauchi S."/>
            <person name="Viragh M."/>
            <person name="Kuo A."/>
            <person name="Thoen E."/>
            <person name="Andreopoulos B."/>
            <person name="Lu D."/>
            <person name="Skrede I."/>
            <person name="Drula E."/>
            <person name="Henrissat B."/>
            <person name="Morin E."/>
            <person name="Kohler A."/>
            <person name="Barry K."/>
            <person name="LaButti K."/>
            <person name="Morin E."/>
            <person name="Salamov A."/>
            <person name="Lipzen A."/>
            <person name="Mereny Z."/>
            <person name="Hegedus B."/>
            <person name="Baldrian P."/>
            <person name="Stursova M."/>
            <person name="Weitz H."/>
            <person name="Taylor A."/>
            <person name="Grigoriev I.V."/>
            <person name="Nagy L.G."/>
            <person name="Martin F."/>
            <person name="Kauserud H."/>
        </authorList>
    </citation>
    <scope>NUCLEOTIDE SEQUENCE</scope>
    <source>
        <strain evidence="2">CBHHK173m</strain>
    </source>
</reference>
<evidence type="ECO:0000256" key="1">
    <source>
        <dbReference type="SAM" id="MobiDB-lite"/>
    </source>
</evidence>
<evidence type="ECO:0000313" key="3">
    <source>
        <dbReference type="Proteomes" id="UP001222325"/>
    </source>
</evidence>
<proteinExistence type="predicted"/>
<evidence type="ECO:0000313" key="2">
    <source>
        <dbReference type="EMBL" id="KAJ7070450.1"/>
    </source>
</evidence>
<comment type="caution">
    <text evidence="2">The sequence shown here is derived from an EMBL/GenBank/DDBJ whole genome shotgun (WGS) entry which is preliminary data.</text>
</comment>
<keyword evidence="3" id="KW-1185">Reference proteome</keyword>
<evidence type="ECO:0008006" key="4">
    <source>
        <dbReference type="Google" id="ProtNLM"/>
    </source>
</evidence>
<organism evidence="2 3">
    <name type="scientific">Mycena belliarum</name>
    <dbReference type="NCBI Taxonomy" id="1033014"/>
    <lineage>
        <taxon>Eukaryota</taxon>
        <taxon>Fungi</taxon>
        <taxon>Dikarya</taxon>
        <taxon>Basidiomycota</taxon>
        <taxon>Agaricomycotina</taxon>
        <taxon>Agaricomycetes</taxon>
        <taxon>Agaricomycetidae</taxon>
        <taxon>Agaricales</taxon>
        <taxon>Marasmiineae</taxon>
        <taxon>Mycenaceae</taxon>
        <taxon>Mycena</taxon>
    </lineage>
</organism>
<dbReference type="AlphaFoldDB" id="A0AAD6TMF7"/>
<protein>
    <recommendedName>
        <fullName evidence="4">Brain protein I3</fullName>
    </recommendedName>
</protein>
<dbReference type="Proteomes" id="UP001222325">
    <property type="component" value="Unassembled WGS sequence"/>
</dbReference>